<dbReference type="Gene3D" id="3.40.1490.10">
    <property type="entry name" value="Bit1"/>
    <property type="match status" value="1"/>
</dbReference>
<dbReference type="OrthoDB" id="5184773at2"/>
<keyword evidence="2" id="KW-0378">Hydrolase</keyword>
<evidence type="ECO:0000256" key="1">
    <source>
        <dbReference type="SAM" id="MobiDB-lite"/>
    </source>
</evidence>
<sequence>MSGPDEPGVLEALAARFAGGPPPQIPPESGGADAGSAGSSGVVRAMPVILRIERDPQPSRTALLEAAAEAAVAVCLDERAAPGGPWYDDVRAWSDGRIRKIARRARGAHWRAVQEIDGVTITVGSDQVRALLPGPVDDVAREVSRLQIGGTDLGPDDPGPPDPDRSLIVLTPHAGMSLGKAAAQVGHASMILAAVRGWTAPRPFAVRSATPEQWASLLADVERGDAVAVRDAGFTEVDPGTVTCVAR</sequence>
<evidence type="ECO:0000313" key="3">
    <source>
        <dbReference type="Proteomes" id="UP000295560"/>
    </source>
</evidence>
<evidence type="ECO:0000313" key="2">
    <source>
        <dbReference type="EMBL" id="TCK26129.1"/>
    </source>
</evidence>
<organism evidence="2 3">
    <name type="scientific">Pseudonocardia endophytica</name>
    <dbReference type="NCBI Taxonomy" id="401976"/>
    <lineage>
        <taxon>Bacteria</taxon>
        <taxon>Bacillati</taxon>
        <taxon>Actinomycetota</taxon>
        <taxon>Actinomycetes</taxon>
        <taxon>Pseudonocardiales</taxon>
        <taxon>Pseudonocardiaceae</taxon>
        <taxon>Pseudonocardia</taxon>
    </lineage>
</organism>
<keyword evidence="3" id="KW-1185">Reference proteome</keyword>
<accession>A0A4R1I123</accession>
<dbReference type="RefSeq" id="WP_132422899.1">
    <property type="nucleotide sequence ID" value="NZ_SMFZ01000001.1"/>
</dbReference>
<dbReference type="Proteomes" id="UP000295560">
    <property type="component" value="Unassembled WGS sequence"/>
</dbReference>
<feature type="compositionally biased region" description="Low complexity" evidence="1">
    <location>
        <begin position="29"/>
        <end position="39"/>
    </location>
</feature>
<protein>
    <submittedName>
        <fullName evidence="2">Peptidyl-tRNA hydrolase</fullName>
    </submittedName>
</protein>
<gene>
    <name evidence="2" type="ORF">EV378_1958</name>
</gene>
<dbReference type="EMBL" id="SMFZ01000001">
    <property type="protein sequence ID" value="TCK26129.1"/>
    <property type="molecule type" value="Genomic_DNA"/>
</dbReference>
<reference evidence="2 3" key="1">
    <citation type="submission" date="2019-03" db="EMBL/GenBank/DDBJ databases">
        <title>Sequencing the genomes of 1000 actinobacteria strains.</title>
        <authorList>
            <person name="Klenk H.-P."/>
        </authorList>
    </citation>
    <scope>NUCLEOTIDE SEQUENCE [LARGE SCALE GENOMIC DNA]</scope>
    <source>
        <strain evidence="2 3">DSM 44969</strain>
    </source>
</reference>
<dbReference type="AlphaFoldDB" id="A0A4R1I123"/>
<feature type="region of interest" description="Disordered" evidence="1">
    <location>
        <begin position="1"/>
        <end position="39"/>
    </location>
</feature>
<name>A0A4R1I123_PSEEN</name>
<proteinExistence type="predicted"/>
<dbReference type="InterPro" id="IPR023476">
    <property type="entry name" value="Pep_tRNA_hydro_II_dom_sf"/>
</dbReference>
<dbReference type="SUPFAM" id="SSF102462">
    <property type="entry name" value="Peptidyl-tRNA hydrolase II"/>
    <property type="match status" value="1"/>
</dbReference>
<dbReference type="GO" id="GO:0016787">
    <property type="term" value="F:hydrolase activity"/>
    <property type="evidence" value="ECO:0007669"/>
    <property type="project" value="UniProtKB-KW"/>
</dbReference>
<comment type="caution">
    <text evidence="2">The sequence shown here is derived from an EMBL/GenBank/DDBJ whole genome shotgun (WGS) entry which is preliminary data.</text>
</comment>